<proteinExistence type="predicted"/>
<keyword evidence="2" id="KW-1133">Transmembrane helix</keyword>
<organism evidence="3 4">
    <name type="scientific">Comamonas aquatica</name>
    <dbReference type="NCBI Taxonomy" id="225991"/>
    <lineage>
        <taxon>Bacteria</taxon>
        <taxon>Pseudomonadati</taxon>
        <taxon>Pseudomonadota</taxon>
        <taxon>Betaproteobacteria</taxon>
        <taxon>Burkholderiales</taxon>
        <taxon>Comamonadaceae</taxon>
        <taxon>Comamonas</taxon>
    </lineage>
</organism>
<evidence type="ECO:0000313" key="4">
    <source>
        <dbReference type="Proteomes" id="UP001158297"/>
    </source>
</evidence>
<evidence type="ECO:0000313" key="3">
    <source>
        <dbReference type="EMBL" id="MDH0362370.1"/>
    </source>
</evidence>
<gene>
    <name evidence="3" type="ORF">N7330_04750</name>
</gene>
<sequence>MRKFFLSDKFKDNLKNAIYFLRSHKQQNINTLLKPLEIMVSNPSEFDENCQCNIEWIGSQFLSEISRIPNSNNEELNIIIDDLYSIVYRFLLEFDLSTNFDLSGELTNFISYCQDNIGSFSSGTQRQIEYASKWMHISITKKILNTKNIKDFLEHSKKYDEINQKIDSWDEKIVQRENNVENLSESLKKYETAFNFVGLYKGFDDLHKSKTKEYRWSLGFTVSLGFLTILPLSHRIYTHKPLENIETNWISYFANLIPYIAVTFLILYFFRINYRVMDNIKSQILQIELRKTLCQFVQDYTEFSSDAAKKSPETLKKFESVIFSNIVTTPKKIPSTFDGIESITNLISLAKKSK</sequence>
<dbReference type="Proteomes" id="UP001158297">
    <property type="component" value="Unassembled WGS sequence"/>
</dbReference>
<keyword evidence="2" id="KW-0472">Membrane</keyword>
<accession>A0AA42HY70</accession>
<keyword evidence="2" id="KW-0812">Transmembrane</keyword>
<name>A0AA42HY70_9BURK</name>
<evidence type="ECO:0000256" key="1">
    <source>
        <dbReference type="SAM" id="Coils"/>
    </source>
</evidence>
<evidence type="ECO:0000256" key="2">
    <source>
        <dbReference type="SAM" id="Phobius"/>
    </source>
</evidence>
<feature type="transmembrane region" description="Helical" evidence="2">
    <location>
        <begin position="249"/>
        <end position="270"/>
    </location>
</feature>
<dbReference type="EMBL" id="JAODZU010000004">
    <property type="protein sequence ID" value="MDH0362370.1"/>
    <property type="molecule type" value="Genomic_DNA"/>
</dbReference>
<feature type="coiled-coil region" evidence="1">
    <location>
        <begin position="159"/>
        <end position="193"/>
    </location>
</feature>
<keyword evidence="1" id="KW-0175">Coiled coil</keyword>
<protein>
    <submittedName>
        <fullName evidence="3">Uncharacterized protein</fullName>
    </submittedName>
</protein>
<comment type="caution">
    <text evidence="3">The sequence shown here is derived from an EMBL/GenBank/DDBJ whole genome shotgun (WGS) entry which is preliminary data.</text>
</comment>
<dbReference type="RefSeq" id="WP_279859800.1">
    <property type="nucleotide sequence ID" value="NZ_JAODZU010000004.1"/>
</dbReference>
<dbReference type="AlphaFoldDB" id="A0AA42HY70"/>
<feature type="transmembrane region" description="Helical" evidence="2">
    <location>
        <begin position="216"/>
        <end position="237"/>
    </location>
</feature>
<reference evidence="3" key="1">
    <citation type="submission" date="2022-09" db="EMBL/GenBank/DDBJ databases">
        <title>Intensive care unit water sources are persistently colonized with multi-drug resistant bacteria and are the site of extensive horizontal gene transfer of antibiotic resistance genes.</title>
        <authorList>
            <person name="Diorio-Toth L."/>
        </authorList>
    </citation>
    <scope>NUCLEOTIDE SEQUENCE</scope>
    <source>
        <strain evidence="3">GD04130</strain>
    </source>
</reference>